<dbReference type="InterPro" id="IPR001524">
    <property type="entry name" value="Glyco_hydro_6_CS"/>
</dbReference>
<dbReference type="InterPro" id="IPR016288">
    <property type="entry name" value="Beta_cellobiohydrolase"/>
</dbReference>
<keyword evidence="6" id="KW-0326">Glycosidase</keyword>
<dbReference type="AlphaFoldDB" id="A0A7S1MI67"/>
<keyword evidence="3" id="KW-0136">Cellulose degradation</keyword>
<dbReference type="Pfam" id="PF01341">
    <property type="entry name" value="Glyco_hydro_6"/>
    <property type="match status" value="2"/>
</dbReference>
<dbReference type="PANTHER" id="PTHR34876:SF4">
    <property type="entry name" value="1,4-BETA-D-GLUCAN CELLOBIOHYDROLASE C-RELATED"/>
    <property type="match status" value="1"/>
</dbReference>
<keyword evidence="1" id="KW-0732">Signal</keyword>
<dbReference type="Gene3D" id="3.20.20.40">
    <property type="entry name" value="1, 4-beta cellobiohydrolase"/>
    <property type="match status" value="1"/>
</dbReference>
<evidence type="ECO:0008006" key="10">
    <source>
        <dbReference type="Google" id="ProtNLM"/>
    </source>
</evidence>
<keyword evidence="5" id="KW-0119">Carbohydrate metabolism</keyword>
<evidence type="ECO:0000256" key="5">
    <source>
        <dbReference type="ARBA" id="ARBA00023277"/>
    </source>
</evidence>
<feature type="active site" description="Proton donor" evidence="8">
    <location>
        <position position="289"/>
    </location>
</feature>
<proteinExistence type="predicted"/>
<organism evidence="9">
    <name type="scientific">Alexandrium catenella</name>
    <name type="common">Red tide dinoflagellate</name>
    <name type="synonym">Gonyaulax catenella</name>
    <dbReference type="NCBI Taxonomy" id="2925"/>
    <lineage>
        <taxon>Eukaryota</taxon>
        <taxon>Sar</taxon>
        <taxon>Alveolata</taxon>
        <taxon>Dinophyceae</taxon>
        <taxon>Gonyaulacales</taxon>
        <taxon>Pyrocystaceae</taxon>
        <taxon>Alexandrium</taxon>
    </lineage>
</organism>
<evidence type="ECO:0000256" key="6">
    <source>
        <dbReference type="ARBA" id="ARBA00023295"/>
    </source>
</evidence>
<evidence type="ECO:0000256" key="8">
    <source>
        <dbReference type="PROSITE-ProRule" id="PRU10057"/>
    </source>
</evidence>
<dbReference type="SUPFAM" id="SSF51989">
    <property type="entry name" value="Glycosyl hydrolases family 6, cellulases"/>
    <property type="match status" value="1"/>
</dbReference>
<evidence type="ECO:0000256" key="1">
    <source>
        <dbReference type="ARBA" id="ARBA00022729"/>
    </source>
</evidence>
<evidence type="ECO:0000256" key="2">
    <source>
        <dbReference type="ARBA" id="ARBA00022801"/>
    </source>
</evidence>
<name>A0A7S1MI67_ALECA</name>
<dbReference type="GO" id="GO:0030245">
    <property type="term" value="P:cellulose catabolic process"/>
    <property type="evidence" value="ECO:0007669"/>
    <property type="project" value="UniProtKB-KW"/>
</dbReference>
<evidence type="ECO:0000313" key="9">
    <source>
        <dbReference type="EMBL" id="CAD9130360.1"/>
    </source>
</evidence>
<evidence type="ECO:0000256" key="4">
    <source>
        <dbReference type="ARBA" id="ARBA00023157"/>
    </source>
</evidence>
<keyword evidence="4" id="KW-1015">Disulfide bond</keyword>
<accession>A0A7S1MI67</accession>
<sequence>MSDLGAGSCVAATLADAQTCSQSFIRRGAAAVPCAWTGCGCFHDGDSLLDCPDLATICAAPPSPTPMPMTPAPVPAPPMPTPMPMTTSAPVPPTPVPTTMPTPMPAPMPAPPSGGPQCWSPIPKGRNPFLGETYYVNPSYRTLLQSSIDTASGSVKDTLMKMQNVPSAFWIDVKTKIRKGNGHPDLSTVEGILEDAAKCDPPHLVVFMVYDLPNRDCWALASNGEICCHYGEDKGRTKCEMGSNGFYKEYPETCVDGLKEYKETYIDPFAEVVKSFDGKVPVVLIIEPDSLPNMITNMKDSRPTEFRGCHDETKAAYMDGIKYAVDKFSETDAALYLDGGHGGWLGWANSNDDQTGKFASLIAQMDIASKLRGFATNVANYQAVGKILCPAPGTCRGTFGTDDPCCQDDPCGLQNEWNWGHNELNYIDVLDSKMRSAIPGFEPRFVIDTGRNGKPDARTSCSNWCNPRGNGIGHVPTTATPDPRIDALYWLKTPGESDGCTSQLPDGTSCARFDKMCESSDSIGSQSSEPRAPEAGLWFDYQIKQLAENANLGDPWWVQFYDNGLQCRAADGGCAPPQPTAPPTPGPTLPPGKCTGNDGRCDGKTSRKDCYAAASACDWVGCCGGPACKAKDYNGWMCGSIGDQASCTSNSNCDWVTD</sequence>
<keyword evidence="7" id="KW-0624">Polysaccharide degradation</keyword>
<dbReference type="InterPro" id="IPR036434">
    <property type="entry name" value="Beta_cellobiohydrolase_sf"/>
</dbReference>
<dbReference type="PANTHER" id="PTHR34876">
    <property type="match status" value="1"/>
</dbReference>
<gene>
    <name evidence="9" type="ORF">ACAT0790_LOCUS21828</name>
</gene>
<evidence type="ECO:0000256" key="3">
    <source>
        <dbReference type="ARBA" id="ARBA00023001"/>
    </source>
</evidence>
<evidence type="ECO:0000256" key="7">
    <source>
        <dbReference type="ARBA" id="ARBA00023326"/>
    </source>
</evidence>
<dbReference type="EMBL" id="HBGE01036037">
    <property type="protein sequence ID" value="CAD9130360.1"/>
    <property type="molecule type" value="Transcribed_RNA"/>
</dbReference>
<protein>
    <recommendedName>
        <fullName evidence="10">Glucanase</fullName>
    </recommendedName>
</protein>
<dbReference type="GO" id="GO:0004553">
    <property type="term" value="F:hydrolase activity, hydrolyzing O-glycosyl compounds"/>
    <property type="evidence" value="ECO:0007669"/>
    <property type="project" value="InterPro"/>
</dbReference>
<keyword evidence="2" id="KW-0378">Hydrolase</keyword>
<reference evidence="9" key="1">
    <citation type="submission" date="2021-01" db="EMBL/GenBank/DDBJ databases">
        <authorList>
            <person name="Corre E."/>
            <person name="Pelletier E."/>
            <person name="Niang G."/>
            <person name="Scheremetjew M."/>
            <person name="Finn R."/>
            <person name="Kale V."/>
            <person name="Holt S."/>
            <person name="Cochrane G."/>
            <person name="Meng A."/>
            <person name="Brown T."/>
            <person name="Cohen L."/>
        </authorList>
    </citation>
    <scope>NUCLEOTIDE SEQUENCE</scope>
    <source>
        <strain evidence="9">OF101</strain>
    </source>
</reference>
<dbReference type="PROSITE" id="PS00656">
    <property type="entry name" value="GLYCOSYL_HYDROL_F6_2"/>
    <property type="match status" value="1"/>
</dbReference>
<dbReference type="PRINTS" id="PR00733">
    <property type="entry name" value="GLHYDRLASE6"/>
</dbReference>